<protein>
    <submittedName>
        <fullName evidence="1">Uncharacterized protein</fullName>
    </submittedName>
</protein>
<reference evidence="1 2" key="1">
    <citation type="submission" date="2016-03" db="EMBL/GenBank/DDBJ databases">
        <title>Comparative genomics of Rickettsiella.</title>
        <authorList>
            <person name="Chandler C."/>
            <person name="Wang Y."/>
        </authorList>
    </citation>
    <scope>NUCLEOTIDE SEQUENCE [LARGE SCALE GENOMIC DNA]</scope>
    <source>
        <strain evidence="1 2">RCFS May 2013</strain>
    </source>
</reference>
<organism evidence="1 2">
    <name type="scientific">Candidatus Rickettsiella isopodorum</name>
    <dbReference type="NCBI Taxonomy" id="1225476"/>
    <lineage>
        <taxon>Bacteria</taxon>
        <taxon>Pseudomonadati</taxon>
        <taxon>Pseudomonadota</taxon>
        <taxon>Gammaproteobacteria</taxon>
        <taxon>Legionellales</taxon>
        <taxon>Coxiellaceae</taxon>
        <taxon>Rickettsiella</taxon>
    </lineage>
</organism>
<dbReference type="STRING" id="1225476.A1D18_03555"/>
<dbReference type="OrthoDB" id="9963144at2"/>
<dbReference type="RefSeq" id="WP_071662442.1">
    <property type="nucleotide sequence ID" value="NZ_LUKY01000032.1"/>
</dbReference>
<dbReference type="AlphaFoldDB" id="A0A1J8NMA0"/>
<accession>A0A1J8NMA0</accession>
<name>A0A1J8NMA0_9COXI</name>
<sequence>MPVRAQKKISLFPNRNVNLKKHSFFFYLDCAAGEGLINLLLTELKKISNLEFEFYLKFILKKCINVNRSFSDAVEFFSIWLEKSPDSLLEKLKNAELKRYFNRTEFGHDGDKWYFPHLLHVFSTLIEKKSITATVILDYLFATFDFFSIPEIFVTEVIGYDRLEGCIKESPTIFKQALLLKINDFVKKNETIDIGLRSFRYLNYERQFINPIKRIKTQSDKQTDRLELVAYTQTGGFFIYPEINNFNPSESSILFPRSTYR</sequence>
<comment type="caution">
    <text evidence="1">The sequence shown here is derived from an EMBL/GenBank/DDBJ whole genome shotgun (WGS) entry which is preliminary data.</text>
</comment>
<evidence type="ECO:0000313" key="1">
    <source>
        <dbReference type="EMBL" id="OIZ95182.1"/>
    </source>
</evidence>
<gene>
    <name evidence="1" type="ORF">A1D18_03555</name>
</gene>
<dbReference type="EMBL" id="LUKY01000032">
    <property type="protein sequence ID" value="OIZ95182.1"/>
    <property type="molecule type" value="Genomic_DNA"/>
</dbReference>
<evidence type="ECO:0000313" key="2">
    <source>
        <dbReference type="Proteomes" id="UP000183924"/>
    </source>
</evidence>
<dbReference type="Proteomes" id="UP000183924">
    <property type="component" value="Unassembled WGS sequence"/>
</dbReference>
<proteinExistence type="predicted"/>
<keyword evidence="2" id="KW-1185">Reference proteome</keyword>